<dbReference type="PANTHER" id="PTHR23503">
    <property type="entry name" value="SOLUTE CARRIER FAMILY 2"/>
    <property type="match status" value="1"/>
</dbReference>
<keyword evidence="8" id="KW-1185">Reference proteome</keyword>
<feature type="transmembrane region" description="Helical" evidence="5">
    <location>
        <begin position="184"/>
        <end position="202"/>
    </location>
</feature>
<comment type="subcellular location">
    <subcellularLocation>
        <location evidence="1">Membrane</location>
    </subcellularLocation>
</comment>
<feature type="transmembrane region" description="Helical" evidence="5">
    <location>
        <begin position="119"/>
        <end position="141"/>
    </location>
</feature>
<reference evidence="7" key="1">
    <citation type="submission" date="2007-07" db="EMBL/GenBank/DDBJ databases">
        <title>PCAP assembly of the Caenorhabditis remanei genome.</title>
        <authorList>
            <consortium name="The Caenorhabditis remanei Sequencing Consortium"/>
            <person name="Wilson R.K."/>
        </authorList>
    </citation>
    <scope>NUCLEOTIDE SEQUENCE [LARGE SCALE GENOMIC DNA]</scope>
    <source>
        <strain evidence="7">PB4641</strain>
    </source>
</reference>
<keyword evidence="6" id="KW-0732">Signal</keyword>
<feature type="transmembrane region" description="Helical" evidence="5">
    <location>
        <begin position="336"/>
        <end position="355"/>
    </location>
</feature>
<name>E3LCG1_CAERE</name>
<feature type="transmembrane region" description="Helical" evidence="5">
    <location>
        <begin position="153"/>
        <end position="172"/>
    </location>
</feature>
<feature type="signal peptide" evidence="6">
    <location>
        <begin position="1"/>
        <end position="27"/>
    </location>
</feature>
<evidence type="ECO:0000313" key="7">
    <source>
        <dbReference type="EMBL" id="EFO82672.1"/>
    </source>
</evidence>
<dbReference type="InterPro" id="IPR036259">
    <property type="entry name" value="MFS_trans_sf"/>
</dbReference>
<dbReference type="HOGENOM" id="CLU_042713_0_0_1"/>
<feature type="transmembrane region" description="Helical" evidence="5">
    <location>
        <begin position="425"/>
        <end position="442"/>
    </location>
</feature>
<proteinExistence type="predicted"/>
<keyword evidence="2 5" id="KW-0812">Transmembrane</keyword>
<organism evidence="8">
    <name type="scientific">Caenorhabditis remanei</name>
    <name type="common">Caenorhabditis vulgaris</name>
    <dbReference type="NCBI Taxonomy" id="31234"/>
    <lineage>
        <taxon>Eukaryota</taxon>
        <taxon>Metazoa</taxon>
        <taxon>Ecdysozoa</taxon>
        <taxon>Nematoda</taxon>
        <taxon>Chromadorea</taxon>
        <taxon>Rhabditida</taxon>
        <taxon>Rhabditina</taxon>
        <taxon>Rhabditomorpha</taxon>
        <taxon>Rhabditoidea</taxon>
        <taxon>Rhabditidae</taxon>
        <taxon>Peloderinae</taxon>
        <taxon>Caenorhabditis</taxon>
    </lineage>
</organism>
<dbReference type="OrthoDB" id="6612291at2759"/>
<dbReference type="GO" id="GO:0016020">
    <property type="term" value="C:membrane"/>
    <property type="evidence" value="ECO:0007669"/>
    <property type="project" value="UniProtKB-SubCell"/>
</dbReference>
<feature type="transmembrane region" description="Helical" evidence="5">
    <location>
        <begin position="64"/>
        <end position="84"/>
    </location>
</feature>
<feature type="transmembrane region" description="Helical" evidence="5">
    <location>
        <begin position="91"/>
        <end position="113"/>
    </location>
</feature>
<keyword evidence="3 5" id="KW-1133">Transmembrane helix</keyword>
<evidence type="ECO:0000256" key="3">
    <source>
        <dbReference type="ARBA" id="ARBA00022989"/>
    </source>
</evidence>
<evidence type="ECO:0000256" key="2">
    <source>
        <dbReference type="ARBA" id="ARBA00022692"/>
    </source>
</evidence>
<dbReference type="AlphaFoldDB" id="E3LCG1"/>
<evidence type="ECO:0000313" key="8">
    <source>
        <dbReference type="Proteomes" id="UP000008281"/>
    </source>
</evidence>
<keyword evidence="4 5" id="KW-0472">Membrane</keyword>
<accession>E3LCG1</accession>
<evidence type="ECO:0000256" key="1">
    <source>
        <dbReference type="ARBA" id="ARBA00004370"/>
    </source>
</evidence>
<evidence type="ECO:0000256" key="4">
    <source>
        <dbReference type="ARBA" id="ARBA00023136"/>
    </source>
</evidence>
<dbReference type="OMA" id="TWFVFPL"/>
<feature type="chain" id="PRO_5003172593" description="Major facilitator superfamily (MFS) profile domain-containing protein" evidence="6">
    <location>
        <begin position="28"/>
        <end position="486"/>
    </location>
</feature>
<dbReference type="InParanoid" id="E3LCG1"/>
<dbReference type="EMBL" id="DS268407">
    <property type="protein sequence ID" value="EFO82672.1"/>
    <property type="molecule type" value="Genomic_DNA"/>
</dbReference>
<evidence type="ECO:0008006" key="9">
    <source>
        <dbReference type="Google" id="ProtNLM"/>
    </source>
</evidence>
<dbReference type="PANTHER" id="PTHR23503:SF43">
    <property type="entry name" value="MAJOR FACILITATOR SUPERFAMILY (MFS) PROFILE DOMAIN-CONTAINING PROTEIN"/>
    <property type="match status" value="1"/>
</dbReference>
<dbReference type="Pfam" id="PF00083">
    <property type="entry name" value="Sugar_tr"/>
    <property type="match status" value="1"/>
</dbReference>
<dbReference type="Gene3D" id="1.20.1250.20">
    <property type="entry name" value="MFS general substrate transporter like domains"/>
    <property type="match status" value="2"/>
</dbReference>
<gene>
    <name evidence="7" type="ORF">CRE_00908</name>
</gene>
<protein>
    <recommendedName>
        <fullName evidence="9">Major facilitator superfamily (MFS) profile domain-containing protein</fullName>
    </recommendedName>
</protein>
<dbReference type="InterPro" id="IPR005828">
    <property type="entry name" value="MFS_sugar_transport-like"/>
</dbReference>
<evidence type="ECO:0000256" key="5">
    <source>
        <dbReference type="SAM" id="Phobius"/>
    </source>
</evidence>
<dbReference type="InterPro" id="IPR045263">
    <property type="entry name" value="GLUT"/>
</dbReference>
<dbReference type="SUPFAM" id="SSF103473">
    <property type="entry name" value="MFS general substrate transporter"/>
    <property type="match status" value="1"/>
</dbReference>
<sequence>MKIPVPKRILYLLVCLSLFDLSAEILAQTFPILADTIRAMNNLTLINHYGIIPTDTSISVLNSLITSSETVGTLLSLLFVIPLAETKGRKYLVIYIRSALTMLTAVCQIFSAFFQATEFYILSQLFYGLQHPLRSFLTFMYVTECAPDKNRGFACTTLLILNGIVKMIMLPIASPSVFGKSDTWFVFPLTALISNLLILVPVSKLPESPKWLVCQNRMTEAKESVEYYHGKDCFSSKRTYYGKFEKLFISGGVLMSLLKEKNLTVESHVTLNQVWENDTLREVEGCFDATSQTFFFRVSKCCLPFCFSSFWIRLMFNQCTLSSYTKVWDSLFKRYFASWIVLITQLIVFFVGPSLLTKIMYVSMESIGQISSNTGVAILRILFITELFPPSARTSVSQAMLFATLAMNSSLMSSFPVLFSFFPPGFFMPFVVTQLIFGVYMYKHMPETKGRTVCDIIESMDENVMSRVKISTLTYDQKYIPKNQIY</sequence>
<dbReference type="STRING" id="31234.E3LCG1"/>
<dbReference type="eggNOG" id="KOG0569">
    <property type="taxonomic scope" value="Eukaryota"/>
</dbReference>
<dbReference type="GO" id="GO:0015149">
    <property type="term" value="F:hexose transmembrane transporter activity"/>
    <property type="evidence" value="ECO:0007669"/>
    <property type="project" value="TreeGrafter"/>
</dbReference>
<dbReference type="Proteomes" id="UP000008281">
    <property type="component" value="Unassembled WGS sequence"/>
</dbReference>
<evidence type="ECO:0000256" key="6">
    <source>
        <dbReference type="SAM" id="SignalP"/>
    </source>
</evidence>